<evidence type="ECO:0000313" key="2">
    <source>
        <dbReference type="Proteomes" id="UP001519345"/>
    </source>
</evidence>
<keyword evidence="2" id="KW-1185">Reference proteome</keyword>
<accession>A0ABS4IJ34</accession>
<gene>
    <name evidence="1" type="ORF">J2Z83_003105</name>
</gene>
<dbReference type="Proteomes" id="UP001519345">
    <property type="component" value="Unassembled WGS sequence"/>
</dbReference>
<evidence type="ECO:0000313" key="1">
    <source>
        <dbReference type="EMBL" id="MBP1970968.1"/>
    </source>
</evidence>
<organism evidence="1 2">
    <name type="scientific">Virgibacillus natechei</name>
    <dbReference type="NCBI Taxonomy" id="1216297"/>
    <lineage>
        <taxon>Bacteria</taxon>
        <taxon>Bacillati</taxon>
        <taxon>Bacillota</taxon>
        <taxon>Bacilli</taxon>
        <taxon>Bacillales</taxon>
        <taxon>Bacillaceae</taxon>
        <taxon>Virgibacillus</taxon>
    </lineage>
</organism>
<comment type="caution">
    <text evidence="1">The sequence shown here is derived from an EMBL/GenBank/DDBJ whole genome shotgun (WGS) entry which is preliminary data.</text>
</comment>
<protein>
    <submittedName>
        <fullName evidence="1">Broad specificity phosphatase PhoE</fullName>
    </submittedName>
</protein>
<sequence length="65" mass="7144">MSEGPVEDFDLAITKVWEEETFCWDGGESNVIAQNMGVKATLKVLDNYEGKNIAVGTHGNIMVKL</sequence>
<proteinExistence type="predicted"/>
<reference evidence="1 2" key="1">
    <citation type="submission" date="2021-03" db="EMBL/GenBank/DDBJ databases">
        <title>Genomic Encyclopedia of Type Strains, Phase IV (KMG-IV): sequencing the most valuable type-strain genomes for metagenomic binning, comparative biology and taxonomic classification.</title>
        <authorList>
            <person name="Goeker M."/>
        </authorList>
    </citation>
    <scope>NUCLEOTIDE SEQUENCE [LARGE SCALE GENOMIC DNA]</scope>
    <source>
        <strain evidence="1 2">DSM 25609</strain>
    </source>
</reference>
<dbReference type="EMBL" id="JAGGKX010000019">
    <property type="protein sequence ID" value="MBP1970968.1"/>
    <property type="molecule type" value="Genomic_DNA"/>
</dbReference>
<name>A0ABS4IJ34_9BACI</name>